<evidence type="ECO:0000313" key="2">
    <source>
        <dbReference type="EMBL" id="GBP76813.1"/>
    </source>
</evidence>
<evidence type="ECO:0000256" key="1">
    <source>
        <dbReference type="SAM" id="MobiDB-lite"/>
    </source>
</evidence>
<feature type="compositionally biased region" description="Pro residues" evidence="1">
    <location>
        <begin position="67"/>
        <end position="76"/>
    </location>
</feature>
<evidence type="ECO:0000313" key="3">
    <source>
        <dbReference type="Proteomes" id="UP000299102"/>
    </source>
</evidence>
<feature type="region of interest" description="Disordered" evidence="1">
    <location>
        <begin position="64"/>
        <end position="85"/>
    </location>
</feature>
<reference evidence="2 3" key="1">
    <citation type="journal article" date="2019" name="Commun. Biol.">
        <title>The bagworm genome reveals a unique fibroin gene that provides high tensile strength.</title>
        <authorList>
            <person name="Kono N."/>
            <person name="Nakamura H."/>
            <person name="Ohtoshi R."/>
            <person name="Tomita M."/>
            <person name="Numata K."/>
            <person name="Arakawa K."/>
        </authorList>
    </citation>
    <scope>NUCLEOTIDE SEQUENCE [LARGE SCALE GENOMIC DNA]</scope>
</reference>
<dbReference type="EMBL" id="BGZK01001305">
    <property type="protein sequence ID" value="GBP76813.1"/>
    <property type="molecule type" value="Genomic_DNA"/>
</dbReference>
<keyword evidence="3" id="KW-1185">Reference proteome</keyword>
<gene>
    <name evidence="2" type="ORF">EVAR_42664_1</name>
</gene>
<comment type="caution">
    <text evidence="2">The sequence shown here is derived from an EMBL/GenBank/DDBJ whole genome shotgun (WGS) entry which is preliminary data.</text>
</comment>
<dbReference type="Proteomes" id="UP000299102">
    <property type="component" value="Unassembled WGS sequence"/>
</dbReference>
<sequence>MCRVSVEWKMHRALAADAATAVSVDDRMQHMEPFRDSPVLVSEPRAVTCVSLWHSMCAWAHGRDSLPAPPRAPPSRPSAADKWTSIKSNNHSQLNLFY</sequence>
<proteinExistence type="predicted"/>
<protein>
    <submittedName>
        <fullName evidence="2">Uncharacterized protein</fullName>
    </submittedName>
</protein>
<organism evidence="2 3">
    <name type="scientific">Eumeta variegata</name>
    <name type="common">Bagworm moth</name>
    <name type="synonym">Eumeta japonica</name>
    <dbReference type="NCBI Taxonomy" id="151549"/>
    <lineage>
        <taxon>Eukaryota</taxon>
        <taxon>Metazoa</taxon>
        <taxon>Ecdysozoa</taxon>
        <taxon>Arthropoda</taxon>
        <taxon>Hexapoda</taxon>
        <taxon>Insecta</taxon>
        <taxon>Pterygota</taxon>
        <taxon>Neoptera</taxon>
        <taxon>Endopterygota</taxon>
        <taxon>Lepidoptera</taxon>
        <taxon>Glossata</taxon>
        <taxon>Ditrysia</taxon>
        <taxon>Tineoidea</taxon>
        <taxon>Psychidae</taxon>
        <taxon>Oiketicinae</taxon>
        <taxon>Eumeta</taxon>
    </lineage>
</organism>
<accession>A0A4C1YP80</accession>
<dbReference type="AlphaFoldDB" id="A0A4C1YP80"/>
<name>A0A4C1YP80_EUMVA</name>